<protein>
    <submittedName>
        <fullName evidence="1">Uncharacterized protein</fullName>
    </submittedName>
</protein>
<accession>A0A2P2N5T7</accession>
<proteinExistence type="predicted"/>
<sequence>MMVSPGQKAKQKHWLGKASLFDQVQINGMVLNSFPIAHSLKK</sequence>
<dbReference type="EMBL" id="GGEC01057334">
    <property type="protein sequence ID" value="MBX37818.1"/>
    <property type="molecule type" value="Transcribed_RNA"/>
</dbReference>
<dbReference type="AlphaFoldDB" id="A0A2P2N5T7"/>
<organism evidence="1">
    <name type="scientific">Rhizophora mucronata</name>
    <name type="common">Asiatic mangrove</name>
    <dbReference type="NCBI Taxonomy" id="61149"/>
    <lineage>
        <taxon>Eukaryota</taxon>
        <taxon>Viridiplantae</taxon>
        <taxon>Streptophyta</taxon>
        <taxon>Embryophyta</taxon>
        <taxon>Tracheophyta</taxon>
        <taxon>Spermatophyta</taxon>
        <taxon>Magnoliopsida</taxon>
        <taxon>eudicotyledons</taxon>
        <taxon>Gunneridae</taxon>
        <taxon>Pentapetalae</taxon>
        <taxon>rosids</taxon>
        <taxon>fabids</taxon>
        <taxon>Malpighiales</taxon>
        <taxon>Rhizophoraceae</taxon>
        <taxon>Rhizophora</taxon>
    </lineage>
</organism>
<name>A0A2P2N5T7_RHIMU</name>
<evidence type="ECO:0000313" key="1">
    <source>
        <dbReference type="EMBL" id="MBX37818.1"/>
    </source>
</evidence>
<reference evidence="1" key="1">
    <citation type="submission" date="2018-02" db="EMBL/GenBank/DDBJ databases">
        <title>Rhizophora mucronata_Transcriptome.</title>
        <authorList>
            <person name="Meera S.P."/>
            <person name="Sreeshan A."/>
            <person name="Augustine A."/>
        </authorList>
    </citation>
    <scope>NUCLEOTIDE SEQUENCE</scope>
    <source>
        <tissue evidence="1">Leaf</tissue>
    </source>
</reference>